<keyword evidence="8" id="KW-1185">Reference proteome</keyword>
<comment type="similarity">
    <text evidence="1">Belongs to the complex I NDUFA9 subunit family.</text>
</comment>
<dbReference type="PANTHER" id="PTHR12126">
    <property type="entry name" value="NADH-UBIQUINONE OXIDOREDUCTASE 39 KDA SUBUNIT-RELATED"/>
    <property type="match status" value="1"/>
</dbReference>
<evidence type="ECO:0000256" key="3">
    <source>
        <dbReference type="ARBA" id="ARBA00042000"/>
    </source>
</evidence>
<dbReference type="GO" id="GO:0044877">
    <property type="term" value="F:protein-containing complex binding"/>
    <property type="evidence" value="ECO:0007669"/>
    <property type="project" value="TreeGrafter"/>
</dbReference>
<evidence type="ECO:0000259" key="6">
    <source>
        <dbReference type="Pfam" id="PF01370"/>
    </source>
</evidence>
<evidence type="ECO:0000256" key="2">
    <source>
        <dbReference type="ARBA" id="ARBA00040720"/>
    </source>
</evidence>
<protein>
    <recommendedName>
        <fullName evidence="2">NADH dehydrogenase [ubiquinone] 1 alpha subcomplex subunit 9, mitochondrial</fullName>
    </recommendedName>
    <alternativeName>
        <fullName evidence="4">Complex I-39kD</fullName>
    </alternativeName>
    <alternativeName>
        <fullName evidence="3">NADH-ubiquinone oxidoreductase 39 kDa subunit</fullName>
    </alternativeName>
</protein>
<proteinExistence type="inferred from homology"/>
<evidence type="ECO:0000256" key="5">
    <source>
        <dbReference type="ARBA" id="ARBA00046455"/>
    </source>
</evidence>
<dbReference type="Proteomes" id="UP000605970">
    <property type="component" value="Unassembled WGS sequence"/>
</dbReference>
<dbReference type="InterPro" id="IPR036291">
    <property type="entry name" value="NAD(P)-bd_dom_sf"/>
</dbReference>
<dbReference type="CDD" id="cd05271">
    <property type="entry name" value="NDUFA9_like_SDR_a"/>
    <property type="match status" value="1"/>
</dbReference>
<dbReference type="InterPro" id="IPR009003">
    <property type="entry name" value="Peptidase_S1_PA"/>
</dbReference>
<organism evidence="7 8">
    <name type="scientific">Meloidogyne graminicola</name>
    <dbReference type="NCBI Taxonomy" id="189291"/>
    <lineage>
        <taxon>Eukaryota</taxon>
        <taxon>Metazoa</taxon>
        <taxon>Ecdysozoa</taxon>
        <taxon>Nematoda</taxon>
        <taxon>Chromadorea</taxon>
        <taxon>Rhabditida</taxon>
        <taxon>Tylenchina</taxon>
        <taxon>Tylenchomorpha</taxon>
        <taxon>Tylenchoidea</taxon>
        <taxon>Meloidogynidae</taxon>
        <taxon>Meloidogyninae</taxon>
        <taxon>Meloidogyne</taxon>
    </lineage>
</organism>
<dbReference type="InterPro" id="IPR051207">
    <property type="entry name" value="ComplexI_NDUFA9_subunit"/>
</dbReference>
<reference evidence="7" key="1">
    <citation type="journal article" date="2020" name="Ecol. Evol.">
        <title>Genome structure and content of the rice root-knot nematode (Meloidogyne graminicola).</title>
        <authorList>
            <person name="Phan N.T."/>
            <person name="Danchin E.G.J."/>
            <person name="Klopp C."/>
            <person name="Perfus-Barbeoch L."/>
            <person name="Kozlowski D.K."/>
            <person name="Koutsovoulos G.D."/>
            <person name="Lopez-Roques C."/>
            <person name="Bouchez O."/>
            <person name="Zahm M."/>
            <person name="Besnard G."/>
            <person name="Bellafiore S."/>
        </authorList>
    </citation>
    <scope>NUCLEOTIDE SEQUENCE</scope>
    <source>
        <strain evidence="7">VN-18</strain>
    </source>
</reference>
<name>A0A8S9ZJC6_9BILA</name>
<sequence length="702" mass="79338">MNNALKFRLFPVSSIQFLTSSFIRNSSTSIGNDKQQYSLENIPEPIISSLNTAQFRKGTGGRASFSGNVVSVFGSSGFTGLSVINRLAKQGNQIIIPYRCDAHFVKELKVSCELGQILFFPFQPTDEDSIRKAVKYSNVVVNLIGAHIDTPNFSIHDSNVEVPRKIARISREMGVERFIHVSAMGADPDHESKYFKNGSFLRTKGLGELAVRDEFPNATIVRPSVMYGENDYFITHLTTYLRRCPILGWVYVHKGGHGTYKMPIYVNDFGLGISRIANDSSTAGKTFEFVGPHCYEMCEIVDYIYKKAGCFDEIQFCYKRLSRPDPWYLFWSFLCMLNTKVYRSQNSYIDWEWLDFVEATSDVLTGGNTLGFADLGIKPHDFENMAAFFCRIYSFSGYLDLGVDEIPKVPLPLRTPPLYKKPAKLFDPENIRTEELFDLLNGILAGEEIDLDRDGYVVKVLAREGPNKPTKSCTGSLISASLVLTSGDCVVDRSTKQKLNEFIVFISKPLNRELLSTAKLLERNEKNGWALLRISPQNITQLCPPSPAPKWVARLNFRPLLSAGPRLEITEDFLNERRLLRLFITNLEKASKDDGLHQYRSKTYGEFTACYDDTGAPLLCTLSKFQEPSLLLGIFQALTIPGGKTVKDYEKNNTVKTTDQLNKCKLATQMRFNLFNEDDLLAKAIEKHALAEFVTQKSFRKF</sequence>
<accession>A0A8S9ZJC6</accession>
<comment type="caution">
    <text evidence="7">The sequence shown here is derived from an EMBL/GenBank/DDBJ whole genome shotgun (WGS) entry which is preliminary data.</text>
</comment>
<dbReference type="Pfam" id="PF01370">
    <property type="entry name" value="Epimerase"/>
    <property type="match status" value="1"/>
</dbReference>
<dbReference type="GO" id="GO:0005739">
    <property type="term" value="C:mitochondrion"/>
    <property type="evidence" value="ECO:0007669"/>
    <property type="project" value="TreeGrafter"/>
</dbReference>
<dbReference type="Gene3D" id="2.40.10.10">
    <property type="entry name" value="Trypsin-like serine proteases"/>
    <property type="match status" value="1"/>
</dbReference>
<feature type="non-terminal residue" evidence="7">
    <location>
        <position position="1"/>
    </location>
</feature>
<dbReference type="OrthoDB" id="275457at2759"/>
<dbReference type="EMBL" id="JABEBT010000078">
    <property type="protein sequence ID" value="KAF7633368.1"/>
    <property type="molecule type" value="Genomic_DNA"/>
</dbReference>
<evidence type="ECO:0000313" key="8">
    <source>
        <dbReference type="Proteomes" id="UP000605970"/>
    </source>
</evidence>
<dbReference type="SUPFAM" id="SSF51735">
    <property type="entry name" value="NAD(P)-binding Rossmann-fold domains"/>
    <property type="match status" value="1"/>
</dbReference>
<dbReference type="SUPFAM" id="SSF50494">
    <property type="entry name" value="Trypsin-like serine proteases"/>
    <property type="match status" value="1"/>
</dbReference>
<dbReference type="InterPro" id="IPR001509">
    <property type="entry name" value="Epimerase_deHydtase"/>
</dbReference>
<dbReference type="AlphaFoldDB" id="A0A8S9ZJC6"/>
<dbReference type="Gene3D" id="3.40.50.720">
    <property type="entry name" value="NAD(P)-binding Rossmann-like Domain"/>
    <property type="match status" value="1"/>
</dbReference>
<feature type="domain" description="NAD-dependent epimerase/dehydratase" evidence="6">
    <location>
        <begin position="72"/>
        <end position="276"/>
    </location>
</feature>
<comment type="subunit">
    <text evidence="5">Complex I is composed of 45 different subunits. This a component of the hydrophobic protein fraction. Interacts with BLOC1S1. Interacts with SLC2A4. Interacts with CLOCK. Interacts with RAB5IF.</text>
</comment>
<dbReference type="InterPro" id="IPR043504">
    <property type="entry name" value="Peptidase_S1_PA_chymotrypsin"/>
</dbReference>
<gene>
    <name evidence="7" type="ORF">Mgra_00007250</name>
</gene>
<dbReference type="PANTHER" id="PTHR12126:SF11">
    <property type="entry name" value="NADH DEHYDROGENASE [UBIQUINONE] 1 ALPHA SUBCOMPLEX SUBUNIT 9, MITOCHONDRIAL"/>
    <property type="match status" value="1"/>
</dbReference>
<evidence type="ECO:0000256" key="4">
    <source>
        <dbReference type="ARBA" id="ARBA00043145"/>
    </source>
</evidence>
<evidence type="ECO:0000256" key="1">
    <source>
        <dbReference type="ARBA" id="ARBA00038501"/>
    </source>
</evidence>
<evidence type="ECO:0000313" key="7">
    <source>
        <dbReference type="EMBL" id="KAF7633368.1"/>
    </source>
</evidence>